<dbReference type="Pfam" id="PF00662">
    <property type="entry name" value="Proton_antipo_N"/>
    <property type="match status" value="1"/>
</dbReference>
<dbReference type="HOGENOM" id="CLU_007100_11_1_0"/>
<reference evidence="11 12" key="1">
    <citation type="submission" date="2007-08" db="EMBL/GenBank/DDBJ databases">
        <title>Complete sequence of Roseiflexus castenholzii DSM 13941.</title>
        <authorList>
            <consortium name="US DOE Joint Genome Institute"/>
            <person name="Copeland A."/>
            <person name="Lucas S."/>
            <person name="Lapidus A."/>
            <person name="Barry K."/>
            <person name="Glavina del Rio T."/>
            <person name="Dalin E."/>
            <person name="Tice H."/>
            <person name="Pitluck S."/>
            <person name="Thompson L.S."/>
            <person name="Brettin T."/>
            <person name="Bruce D."/>
            <person name="Detter J.C."/>
            <person name="Han C."/>
            <person name="Tapia R."/>
            <person name="Schmutz J."/>
            <person name="Larimer F."/>
            <person name="Land M."/>
            <person name="Hauser L."/>
            <person name="Kyrpides N."/>
            <person name="Mikhailova N."/>
            <person name="Bryant D.A."/>
            <person name="Hanada S."/>
            <person name="Tsukatani Y."/>
            <person name="Richardson P."/>
        </authorList>
    </citation>
    <scope>NUCLEOTIDE SEQUENCE [LARGE SCALE GENOMIC DNA]</scope>
    <source>
        <strain evidence="12">DSM 13941 / HLO8</strain>
    </source>
</reference>
<dbReference type="EMBL" id="CP000804">
    <property type="protein sequence ID" value="ABU56695.1"/>
    <property type="molecule type" value="Genomic_DNA"/>
</dbReference>
<dbReference type="AlphaFoldDB" id="A7NGU8"/>
<comment type="subunit">
    <text evidence="7">Forms a complex with DabA.</text>
</comment>
<protein>
    <recommendedName>
        <fullName evidence="7">Probable inorganic carbon transporter subunit DabB</fullName>
    </recommendedName>
</protein>
<keyword evidence="6 7" id="KW-0472">Membrane</keyword>
<dbReference type="eggNOG" id="COG1009">
    <property type="taxonomic scope" value="Bacteria"/>
</dbReference>
<dbReference type="GO" id="GO:0012505">
    <property type="term" value="C:endomembrane system"/>
    <property type="evidence" value="ECO:0007669"/>
    <property type="project" value="UniProtKB-SubCell"/>
</dbReference>
<feature type="transmembrane region" description="Helical" evidence="7">
    <location>
        <begin position="437"/>
        <end position="461"/>
    </location>
</feature>
<dbReference type="InterPro" id="IPR003945">
    <property type="entry name" value="NU5C-like"/>
</dbReference>
<sequence length="526" mass="55987">MEGMMGGNLALIGYLAPLSLAVVALIAWLSRSVNLTFQLGRIASIGSFLLLLGLGIVVFTSGPMVSPVIGVGEAGIALRLDALSVMMSWLVTLLGTLLIQFSRNYLDGDPHQKLFFIRLYLTVSAVLLMVLSGNLWQLVLAWIGMSLALHELLVFYPERPRALRAARKKFITARIGDVCLIVAAVLLAQTFGTTDLGMIREAAASALAGGTIPAGAAIAAILIVIVAALKSAMFPFHGWLLEVMETPTPVSALLHAGLLNAGIFLVVRFGELVFLSTPALILLIVLGGFTAIFASSSMITQTSVKVSLAYSSAAHMGFMIMLCGFGAHTVAIMHLIAHSCYKAHAFLSSGSIIEYVRDTGAQKLDTAPHPLSLLANMAVSVAVFLAVATAIGIDITKRPGETAMITIFMIAVAYLLVKGNTDKAPISVIGRTMLMATLVTMAFFALEVMAEALLGGAVAVYPPLDMPTMIAVVLAVVLFGIVMAFSAFLPALVNRPAWRALYVHLKNGFYANAMFDRFLDVFRLAR</sequence>
<dbReference type="OrthoDB" id="9807568at2"/>
<name>A7NGU8_ROSCS</name>
<keyword evidence="2 7" id="KW-0813">Transport</keyword>
<dbReference type="GO" id="GO:0042773">
    <property type="term" value="P:ATP synthesis coupled electron transport"/>
    <property type="evidence" value="ECO:0007669"/>
    <property type="project" value="InterPro"/>
</dbReference>
<feature type="domain" description="NADH-Ubiquinone oxidoreductase (complex I) chain 5 N-terminal" evidence="10">
    <location>
        <begin position="75"/>
        <end position="116"/>
    </location>
</feature>
<feature type="transmembrane region" description="Helical" evidence="7">
    <location>
        <begin position="42"/>
        <end position="62"/>
    </location>
</feature>
<dbReference type="Proteomes" id="UP000000263">
    <property type="component" value="Chromosome"/>
</dbReference>
<evidence type="ECO:0000256" key="4">
    <source>
        <dbReference type="ARBA" id="ARBA00022692"/>
    </source>
</evidence>
<feature type="transmembrane region" description="Helical" evidence="7">
    <location>
        <begin position="273"/>
        <end position="295"/>
    </location>
</feature>
<dbReference type="Pfam" id="PF00361">
    <property type="entry name" value="Proton_antipo_M"/>
    <property type="match status" value="1"/>
</dbReference>
<evidence type="ECO:0000259" key="10">
    <source>
        <dbReference type="Pfam" id="PF00662"/>
    </source>
</evidence>
<evidence type="ECO:0000256" key="7">
    <source>
        <dbReference type="HAMAP-Rule" id="MF_00862"/>
    </source>
</evidence>
<dbReference type="InterPro" id="IPR046396">
    <property type="entry name" value="Transporter_DabB"/>
</dbReference>
<evidence type="ECO:0000259" key="9">
    <source>
        <dbReference type="Pfam" id="PF00361"/>
    </source>
</evidence>
<feature type="transmembrane region" description="Helical" evidence="7">
    <location>
        <begin position="114"/>
        <end position="133"/>
    </location>
</feature>
<dbReference type="PRINTS" id="PR01434">
    <property type="entry name" value="NADHDHGNASE5"/>
</dbReference>
<organism evidence="11 12">
    <name type="scientific">Roseiflexus castenholzii (strain DSM 13941 / HLO8)</name>
    <dbReference type="NCBI Taxonomy" id="383372"/>
    <lineage>
        <taxon>Bacteria</taxon>
        <taxon>Bacillati</taxon>
        <taxon>Chloroflexota</taxon>
        <taxon>Chloroflexia</taxon>
        <taxon>Chloroflexales</taxon>
        <taxon>Roseiflexineae</taxon>
        <taxon>Roseiflexaceae</taxon>
        <taxon>Roseiflexus</taxon>
    </lineage>
</organism>
<evidence type="ECO:0000313" key="12">
    <source>
        <dbReference type="Proteomes" id="UP000000263"/>
    </source>
</evidence>
<dbReference type="STRING" id="383372.Rcas_0566"/>
<feature type="transmembrane region" description="Helical" evidence="7">
    <location>
        <begin position="170"/>
        <end position="191"/>
    </location>
</feature>
<proteinExistence type="inferred from homology"/>
<feature type="transmembrane region" description="Helical" evidence="7">
    <location>
        <begin position="203"/>
        <end position="229"/>
    </location>
</feature>
<feature type="transmembrane region" description="Helical" evidence="7">
    <location>
        <begin position="468"/>
        <end position="493"/>
    </location>
</feature>
<dbReference type="GO" id="GO:0005886">
    <property type="term" value="C:plasma membrane"/>
    <property type="evidence" value="ECO:0007669"/>
    <property type="project" value="UniProtKB-SubCell"/>
</dbReference>
<comment type="similarity">
    <text evidence="7">Belongs to the inorganic carbon transporter (TC 9.A.2) DabB family.</text>
</comment>
<comment type="function">
    <text evidence="7">Part of an energy-coupled inorganic carbon pump.</text>
</comment>
<comment type="subcellular location">
    <subcellularLocation>
        <location evidence="7">Cell membrane</location>
        <topology evidence="7">Multi-pass membrane protein</topology>
    </subcellularLocation>
    <subcellularLocation>
        <location evidence="1">Endomembrane system</location>
        <topology evidence="1">Multi-pass membrane protein</topology>
    </subcellularLocation>
    <subcellularLocation>
        <location evidence="8">Membrane</location>
        <topology evidence="8">Multi-pass membrane protein</topology>
    </subcellularLocation>
</comment>
<evidence type="ECO:0000256" key="1">
    <source>
        <dbReference type="ARBA" id="ARBA00004127"/>
    </source>
</evidence>
<dbReference type="InterPro" id="IPR001750">
    <property type="entry name" value="ND/Mrp_TM"/>
</dbReference>
<evidence type="ECO:0000256" key="2">
    <source>
        <dbReference type="ARBA" id="ARBA00022448"/>
    </source>
</evidence>
<feature type="transmembrane region" description="Helical" evidence="7">
    <location>
        <begin position="82"/>
        <end position="102"/>
    </location>
</feature>
<evidence type="ECO:0000256" key="5">
    <source>
        <dbReference type="ARBA" id="ARBA00022989"/>
    </source>
</evidence>
<evidence type="ECO:0000256" key="6">
    <source>
        <dbReference type="ARBA" id="ARBA00023136"/>
    </source>
</evidence>
<dbReference type="KEGG" id="rca:Rcas_0566"/>
<keyword evidence="4 7" id="KW-0812">Transmembrane</keyword>
<dbReference type="GO" id="GO:0008137">
    <property type="term" value="F:NADH dehydrogenase (ubiquinone) activity"/>
    <property type="evidence" value="ECO:0007669"/>
    <property type="project" value="InterPro"/>
</dbReference>
<keyword evidence="11" id="KW-0560">Oxidoreductase</keyword>
<feature type="transmembrane region" description="Helical" evidence="7">
    <location>
        <begin position="139"/>
        <end position="158"/>
    </location>
</feature>
<dbReference type="HAMAP" id="MF_00862">
    <property type="entry name" value="DabB"/>
    <property type="match status" value="1"/>
</dbReference>
<feature type="transmembrane region" description="Helical" evidence="7">
    <location>
        <begin position="316"/>
        <end position="337"/>
    </location>
</feature>
<accession>A7NGU8</accession>
<evidence type="ECO:0000313" key="11">
    <source>
        <dbReference type="EMBL" id="ABU56695.1"/>
    </source>
</evidence>
<gene>
    <name evidence="7" type="primary">dabB</name>
    <name evidence="11" type="ordered locus">Rcas_0566</name>
</gene>
<dbReference type="InterPro" id="IPR001516">
    <property type="entry name" value="Proton_antipo_N"/>
</dbReference>
<keyword evidence="12" id="KW-1185">Reference proteome</keyword>
<feature type="transmembrane region" description="Helical" evidence="7">
    <location>
        <begin position="12"/>
        <end position="30"/>
    </location>
</feature>
<feature type="transmembrane region" description="Helical" evidence="7">
    <location>
        <begin position="373"/>
        <end position="393"/>
    </location>
</feature>
<evidence type="ECO:0000256" key="3">
    <source>
        <dbReference type="ARBA" id="ARBA00022475"/>
    </source>
</evidence>
<keyword evidence="3 7" id="KW-1003">Cell membrane</keyword>
<keyword evidence="5 7" id="KW-1133">Transmembrane helix</keyword>
<dbReference type="RefSeq" id="WP_012119126.1">
    <property type="nucleotide sequence ID" value="NC_009767.1"/>
</dbReference>
<feature type="domain" description="NADH:quinone oxidoreductase/Mrp antiporter transmembrane" evidence="9">
    <location>
        <begin position="132"/>
        <end position="356"/>
    </location>
</feature>
<dbReference type="PANTHER" id="PTHR42829:SF1">
    <property type="entry name" value="INORGANIC CARBON TRANSPORTER SUBUNIT DABB-RELATED"/>
    <property type="match status" value="1"/>
</dbReference>
<feature type="transmembrane region" description="Helical" evidence="7">
    <location>
        <begin position="400"/>
        <end position="417"/>
    </location>
</feature>
<dbReference type="GO" id="GO:0015990">
    <property type="term" value="P:electron transport coupled proton transport"/>
    <property type="evidence" value="ECO:0007669"/>
    <property type="project" value="TreeGrafter"/>
</dbReference>
<dbReference type="GO" id="GO:0003954">
    <property type="term" value="F:NADH dehydrogenase activity"/>
    <property type="evidence" value="ECO:0007669"/>
    <property type="project" value="TreeGrafter"/>
</dbReference>
<dbReference type="PANTHER" id="PTHR42829">
    <property type="entry name" value="NADH-UBIQUINONE OXIDOREDUCTASE CHAIN 5"/>
    <property type="match status" value="1"/>
</dbReference>
<evidence type="ECO:0000256" key="8">
    <source>
        <dbReference type="RuleBase" id="RU000320"/>
    </source>
</evidence>